<name>A0A0F9BBV4_9ZZZZ</name>
<dbReference type="AlphaFoldDB" id="A0A0F9BBV4"/>
<sequence>MRAVTGSHHGDGAMNGEFTWTTLDEERNHFTTLPPYGLPPPVQGDYSVMPSGVYRVVDGELHRIISGVNPDLEKR</sequence>
<reference evidence="1" key="1">
    <citation type="journal article" date="2015" name="Nature">
        <title>Complex archaea that bridge the gap between prokaryotes and eukaryotes.</title>
        <authorList>
            <person name="Spang A."/>
            <person name="Saw J.H."/>
            <person name="Jorgensen S.L."/>
            <person name="Zaremba-Niedzwiedzka K."/>
            <person name="Martijn J."/>
            <person name="Lind A.E."/>
            <person name="van Eijk R."/>
            <person name="Schleper C."/>
            <person name="Guy L."/>
            <person name="Ettema T.J."/>
        </authorList>
    </citation>
    <scope>NUCLEOTIDE SEQUENCE</scope>
</reference>
<proteinExistence type="predicted"/>
<accession>A0A0F9BBV4</accession>
<evidence type="ECO:0000313" key="1">
    <source>
        <dbReference type="EMBL" id="KKK81896.1"/>
    </source>
</evidence>
<dbReference type="EMBL" id="LAZR01052921">
    <property type="protein sequence ID" value="KKK81896.1"/>
    <property type="molecule type" value="Genomic_DNA"/>
</dbReference>
<protein>
    <submittedName>
        <fullName evidence="1">Uncharacterized protein</fullName>
    </submittedName>
</protein>
<comment type="caution">
    <text evidence="1">The sequence shown here is derived from an EMBL/GenBank/DDBJ whole genome shotgun (WGS) entry which is preliminary data.</text>
</comment>
<gene>
    <name evidence="1" type="ORF">LCGC14_2808830</name>
</gene>
<organism evidence="1">
    <name type="scientific">marine sediment metagenome</name>
    <dbReference type="NCBI Taxonomy" id="412755"/>
    <lineage>
        <taxon>unclassified sequences</taxon>
        <taxon>metagenomes</taxon>
        <taxon>ecological metagenomes</taxon>
    </lineage>
</organism>